<protein>
    <recommendedName>
        <fullName evidence="3">Rhodopirellula transposase</fullName>
    </recommendedName>
</protein>
<reference evidence="1 2" key="1">
    <citation type="journal article" date="2014" name="FEMS Microbiol. Lett.">
        <title>Draft genome sequences of three Holospora species (Holospora obtusa, Holospora undulata, and Holospora elegans), endonuclear symbiotic bacteria of the ciliate Paramecium caudatum.</title>
        <authorList>
            <person name="Dohra H."/>
            <person name="Tanaka K."/>
            <person name="Suzuki T."/>
            <person name="Fujishima M."/>
            <person name="Suzuki H."/>
        </authorList>
    </citation>
    <scope>NUCLEOTIDE SEQUENCE [LARGE SCALE GENOMIC DNA]</scope>
    <source>
        <strain evidence="1 2">F1</strain>
    </source>
</reference>
<dbReference type="eggNOG" id="COG1609">
    <property type="taxonomic scope" value="Bacteria"/>
</dbReference>
<dbReference type="OrthoDB" id="8782691at2"/>
<gene>
    <name evidence="1" type="ORF">P618_200561</name>
</gene>
<evidence type="ECO:0000313" key="2">
    <source>
        <dbReference type="Proteomes" id="UP000019112"/>
    </source>
</evidence>
<accession>W6TH25</accession>
<proteinExistence type="predicted"/>
<keyword evidence="2" id="KW-1185">Reference proteome</keyword>
<sequence length="110" mass="12196">MREGRRLWAATKARSYGYGGIVSKATQTSSKIIDKGLKELDSLNSIDQTRVRAAGNGRKSVKNKHSDILKTLEDLVDPIDRGAPEFPLKWTSKSVRKLEGAMLNAKYSMS</sequence>
<organism evidence="1 2">
    <name type="scientific">Holospora obtusa F1</name>
    <dbReference type="NCBI Taxonomy" id="1399147"/>
    <lineage>
        <taxon>Bacteria</taxon>
        <taxon>Pseudomonadati</taxon>
        <taxon>Pseudomonadota</taxon>
        <taxon>Alphaproteobacteria</taxon>
        <taxon>Holosporales</taxon>
        <taxon>Holosporaceae</taxon>
        <taxon>Holospora</taxon>
    </lineage>
</organism>
<evidence type="ECO:0008006" key="3">
    <source>
        <dbReference type="Google" id="ProtNLM"/>
    </source>
</evidence>
<dbReference type="Proteomes" id="UP000019112">
    <property type="component" value="Unassembled WGS sequence"/>
</dbReference>
<name>W6TH25_HOLOB</name>
<dbReference type="EMBL" id="AWTR02000056">
    <property type="protein sequence ID" value="ETZ07245.1"/>
    <property type="molecule type" value="Genomic_DNA"/>
</dbReference>
<evidence type="ECO:0000313" key="1">
    <source>
        <dbReference type="EMBL" id="ETZ07245.1"/>
    </source>
</evidence>
<comment type="caution">
    <text evidence="1">The sequence shown here is derived from an EMBL/GenBank/DDBJ whole genome shotgun (WGS) entry which is preliminary data.</text>
</comment>
<dbReference type="RefSeq" id="WP_021827675.1">
    <property type="nucleotide sequence ID" value="NZ_AWTR02000056.1"/>
</dbReference>
<dbReference type="AlphaFoldDB" id="W6TH25"/>